<dbReference type="AlphaFoldDB" id="A0A448WME1"/>
<evidence type="ECO:0000313" key="2">
    <source>
        <dbReference type="Proteomes" id="UP000784294"/>
    </source>
</evidence>
<sequence>MVRKPCQTTYVHTNEVTHEVEECLIRMKSADTMRSYQHQHQHQCSGALETEMISVKAGPARARRPAWAARARHQISDKTSFIHSPAQAFCIENTVADYIHKILLQFGKQAQIIFHSFLSDAQPRKMWAQLLDRAKPDGHLLKAPDDSDLVNFG</sequence>
<accession>A0A448WME1</accession>
<dbReference type="EMBL" id="CAAALY010024628">
    <property type="protein sequence ID" value="VEL15448.1"/>
    <property type="molecule type" value="Genomic_DNA"/>
</dbReference>
<comment type="caution">
    <text evidence="1">The sequence shown here is derived from an EMBL/GenBank/DDBJ whole genome shotgun (WGS) entry which is preliminary data.</text>
</comment>
<protein>
    <submittedName>
        <fullName evidence="1">Uncharacterized protein</fullName>
    </submittedName>
</protein>
<name>A0A448WME1_9PLAT</name>
<keyword evidence="2" id="KW-1185">Reference proteome</keyword>
<reference evidence="1" key="1">
    <citation type="submission" date="2018-11" db="EMBL/GenBank/DDBJ databases">
        <authorList>
            <consortium name="Pathogen Informatics"/>
        </authorList>
    </citation>
    <scope>NUCLEOTIDE SEQUENCE</scope>
</reference>
<proteinExistence type="predicted"/>
<dbReference type="Proteomes" id="UP000784294">
    <property type="component" value="Unassembled WGS sequence"/>
</dbReference>
<organism evidence="1 2">
    <name type="scientific">Protopolystoma xenopodis</name>
    <dbReference type="NCBI Taxonomy" id="117903"/>
    <lineage>
        <taxon>Eukaryota</taxon>
        <taxon>Metazoa</taxon>
        <taxon>Spiralia</taxon>
        <taxon>Lophotrochozoa</taxon>
        <taxon>Platyhelminthes</taxon>
        <taxon>Monogenea</taxon>
        <taxon>Polyopisthocotylea</taxon>
        <taxon>Polystomatidea</taxon>
        <taxon>Polystomatidae</taxon>
        <taxon>Protopolystoma</taxon>
    </lineage>
</organism>
<gene>
    <name evidence="1" type="ORF">PXEA_LOCUS8888</name>
</gene>
<evidence type="ECO:0000313" key="1">
    <source>
        <dbReference type="EMBL" id="VEL15448.1"/>
    </source>
</evidence>